<evidence type="ECO:0000256" key="1">
    <source>
        <dbReference type="SAM" id="SignalP"/>
    </source>
</evidence>
<organism evidence="2 3">
    <name type="scientific">Triparma columacea</name>
    <dbReference type="NCBI Taxonomy" id="722753"/>
    <lineage>
        <taxon>Eukaryota</taxon>
        <taxon>Sar</taxon>
        <taxon>Stramenopiles</taxon>
        <taxon>Ochrophyta</taxon>
        <taxon>Bolidophyceae</taxon>
        <taxon>Parmales</taxon>
        <taxon>Triparmaceae</taxon>
        <taxon>Triparma</taxon>
    </lineage>
</organism>
<gene>
    <name evidence="2" type="ORF">TrCOL_g7494</name>
</gene>
<reference evidence="3" key="1">
    <citation type="journal article" date="2023" name="Commun. Biol.">
        <title>Genome analysis of Parmales, the sister group of diatoms, reveals the evolutionary specialization of diatoms from phago-mixotrophs to photoautotrophs.</title>
        <authorList>
            <person name="Ban H."/>
            <person name="Sato S."/>
            <person name="Yoshikawa S."/>
            <person name="Yamada K."/>
            <person name="Nakamura Y."/>
            <person name="Ichinomiya M."/>
            <person name="Sato N."/>
            <person name="Blanc-Mathieu R."/>
            <person name="Endo H."/>
            <person name="Kuwata A."/>
            <person name="Ogata H."/>
        </authorList>
    </citation>
    <scope>NUCLEOTIDE SEQUENCE [LARGE SCALE GENOMIC DNA]</scope>
</reference>
<dbReference type="OrthoDB" id="189528at2759"/>
<name>A0A9W7G2D6_9STRA</name>
<keyword evidence="1" id="KW-0732">Signal</keyword>
<evidence type="ECO:0000313" key="2">
    <source>
        <dbReference type="EMBL" id="GMI29101.1"/>
    </source>
</evidence>
<evidence type="ECO:0000313" key="3">
    <source>
        <dbReference type="Proteomes" id="UP001165065"/>
    </source>
</evidence>
<dbReference type="Proteomes" id="UP001165065">
    <property type="component" value="Unassembled WGS sequence"/>
</dbReference>
<feature type="signal peptide" evidence="1">
    <location>
        <begin position="1"/>
        <end position="16"/>
    </location>
</feature>
<dbReference type="AlphaFoldDB" id="A0A9W7G2D6"/>
<accession>A0A9W7G2D6</accession>
<dbReference type="EMBL" id="BRYA01000677">
    <property type="protein sequence ID" value="GMI29101.1"/>
    <property type="molecule type" value="Genomic_DNA"/>
</dbReference>
<sequence>MKFSTLALLLPVAASAKNLRTPTPFTTSDDEMCCADACTVEGEEKYYSIDKLHDLCGECCMKPEDYNLYHIFERGLKKAEDGDFSPCTGLGFPKYTETVTHGVGKVKMTLDLYDHADNKSDDDMCCADACTVEGEEKYYSIDTRHDLCGECCMKPEDYNLYHIFERGLKKADDGDFSPCTGLGFPKYTETVTHGFWKIKMTLDLYDHADNKLCAFPLQEDGTCADDKDLCEYAEGKSECCTAGEMCIPNVGCRC</sequence>
<proteinExistence type="predicted"/>
<comment type="caution">
    <text evidence="2">The sequence shown here is derived from an EMBL/GenBank/DDBJ whole genome shotgun (WGS) entry which is preliminary data.</text>
</comment>
<feature type="chain" id="PRO_5040944061" evidence="1">
    <location>
        <begin position="17"/>
        <end position="254"/>
    </location>
</feature>
<protein>
    <submittedName>
        <fullName evidence="2">Uncharacterized protein</fullName>
    </submittedName>
</protein>
<keyword evidence="3" id="KW-1185">Reference proteome</keyword>